<comment type="caution">
    <text evidence="1">The sequence shown here is derived from an EMBL/GenBank/DDBJ whole genome shotgun (WGS) entry which is preliminary data.</text>
</comment>
<organism evidence="1 2">
    <name type="scientific">Natronococcus pandeyae</name>
    <dbReference type="NCBI Taxonomy" id="2055836"/>
    <lineage>
        <taxon>Archaea</taxon>
        <taxon>Methanobacteriati</taxon>
        <taxon>Methanobacteriota</taxon>
        <taxon>Stenosarchaea group</taxon>
        <taxon>Halobacteria</taxon>
        <taxon>Halobacteriales</taxon>
        <taxon>Natrialbaceae</taxon>
        <taxon>Natronococcus</taxon>
    </lineage>
</organism>
<dbReference type="AlphaFoldDB" id="A0A8J8TQ85"/>
<keyword evidence="2" id="KW-1185">Reference proteome</keyword>
<proteinExistence type="predicted"/>
<gene>
    <name evidence="1" type="ORF">CV102_21855</name>
</gene>
<accession>A0A8J8TQ85</accession>
<dbReference type="InterPro" id="IPR055982">
    <property type="entry name" value="DUF7560"/>
</dbReference>
<protein>
    <submittedName>
        <fullName evidence="1">Transcriptional regulator</fullName>
    </submittedName>
</protein>
<evidence type="ECO:0000313" key="2">
    <source>
        <dbReference type="Proteomes" id="UP000766904"/>
    </source>
</evidence>
<dbReference type="Pfam" id="PF24441">
    <property type="entry name" value="DUF7560"/>
    <property type="match status" value="1"/>
</dbReference>
<dbReference type="EMBL" id="PHNJ01000017">
    <property type="protein sequence ID" value="TYL36474.1"/>
    <property type="molecule type" value="Genomic_DNA"/>
</dbReference>
<sequence length="53" mass="5794">MTHFQFTCSGCSQQIDVDEAIRDAVLSYGCPVCASAVSMTDFAPRSQRSHLPQ</sequence>
<reference evidence="1" key="1">
    <citation type="submission" date="2017-11" db="EMBL/GenBank/DDBJ databases">
        <authorList>
            <person name="Kajale S.C."/>
            <person name="Sharma A."/>
        </authorList>
    </citation>
    <scope>NUCLEOTIDE SEQUENCE</scope>
    <source>
        <strain evidence="1">LS1_42</strain>
    </source>
</reference>
<dbReference type="Proteomes" id="UP000766904">
    <property type="component" value="Unassembled WGS sequence"/>
</dbReference>
<evidence type="ECO:0000313" key="1">
    <source>
        <dbReference type="EMBL" id="TYL36474.1"/>
    </source>
</evidence>
<name>A0A8J8TQ85_9EURY</name>